<evidence type="ECO:0000313" key="3">
    <source>
        <dbReference type="Proteomes" id="UP000019763"/>
    </source>
</evidence>
<comment type="caution">
    <text evidence="2">The sequence shown here is derived from an EMBL/GenBank/DDBJ whole genome shotgun (WGS) entry which is preliminary data.</text>
</comment>
<keyword evidence="3" id="KW-1185">Reference proteome</keyword>
<gene>
    <name evidence="2" type="ORF">GNI_106530</name>
</gene>
<dbReference type="EMBL" id="AFNH02000793">
    <property type="protein sequence ID" value="EZG55993.1"/>
    <property type="molecule type" value="Genomic_DNA"/>
</dbReference>
<dbReference type="AlphaFoldDB" id="A0A023B454"/>
<accession>A0A023B454</accession>
<proteinExistence type="predicted"/>
<evidence type="ECO:0000256" key="1">
    <source>
        <dbReference type="SAM" id="Coils"/>
    </source>
</evidence>
<keyword evidence="1" id="KW-0175">Coiled coil</keyword>
<reference evidence="2" key="1">
    <citation type="submission" date="2013-12" db="EMBL/GenBank/DDBJ databases">
        <authorList>
            <person name="Omoto C.K."/>
            <person name="Sibley D."/>
            <person name="Venepally P."/>
            <person name="Hadjithomas M."/>
            <person name="Karamycheva S."/>
            <person name="Brunk B."/>
            <person name="Roos D."/>
            <person name="Caler E."/>
            <person name="Lorenzi H."/>
        </authorList>
    </citation>
    <scope>NUCLEOTIDE SEQUENCE</scope>
</reference>
<feature type="coiled-coil region" evidence="1">
    <location>
        <begin position="48"/>
        <end position="75"/>
    </location>
</feature>
<organism evidence="2 3">
    <name type="scientific">Gregarina niphandrodes</name>
    <name type="common">Septate eugregarine</name>
    <dbReference type="NCBI Taxonomy" id="110365"/>
    <lineage>
        <taxon>Eukaryota</taxon>
        <taxon>Sar</taxon>
        <taxon>Alveolata</taxon>
        <taxon>Apicomplexa</taxon>
        <taxon>Conoidasida</taxon>
        <taxon>Gregarinasina</taxon>
        <taxon>Eugregarinorida</taxon>
        <taxon>Gregarinidae</taxon>
        <taxon>Gregarina</taxon>
    </lineage>
</organism>
<dbReference type="VEuPathDB" id="CryptoDB:GNI_106530"/>
<protein>
    <submittedName>
        <fullName evidence="2">Uncharacterized protein</fullName>
    </submittedName>
</protein>
<name>A0A023B454_GRENI</name>
<dbReference type="Proteomes" id="UP000019763">
    <property type="component" value="Unassembled WGS sequence"/>
</dbReference>
<evidence type="ECO:0000313" key="2">
    <source>
        <dbReference type="EMBL" id="EZG55993.1"/>
    </source>
</evidence>
<dbReference type="GeneID" id="22913801"/>
<dbReference type="RefSeq" id="XP_011131381.1">
    <property type="nucleotide sequence ID" value="XM_011133079.1"/>
</dbReference>
<sequence length="123" mass="13844">MDKLDLGNRMALLEERLWGLSESGNPPEEIVRGWMTPQQVTPTPHNELATLEKVYNELKMKKAQVDAEYERAVAAHREQVKQLNLFLGPQPSKKVAELKLGGLEVLRIESDVPPDVAASLVFR</sequence>